<dbReference type="SUPFAM" id="SSF117281">
    <property type="entry name" value="Kelch motif"/>
    <property type="match status" value="1"/>
</dbReference>
<reference evidence="4" key="1">
    <citation type="submission" date="2021-02" db="EMBL/GenBank/DDBJ databases">
        <authorList>
            <person name="Dougan E. K."/>
            <person name="Rhodes N."/>
            <person name="Thang M."/>
            <person name="Chan C."/>
        </authorList>
    </citation>
    <scope>NUCLEOTIDE SEQUENCE</scope>
</reference>
<evidence type="ECO:0000256" key="1">
    <source>
        <dbReference type="ARBA" id="ARBA00022729"/>
    </source>
</evidence>
<evidence type="ECO:0000256" key="2">
    <source>
        <dbReference type="SAM" id="MobiDB-lite"/>
    </source>
</evidence>
<proteinExistence type="predicted"/>
<gene>
    <name evidence="4" type="ORF">PGLA1383_LOCUS23080</name>
</gene>
<dbReference type="Pfam" id="PF13205">
    <property type="entry name" value="Big_5"/>
    <property type="match status" value="2"/>
</dbReference>
<protein>
    <recommendedName>
        <fullName evidence="3">SbsA Ig-like domain-containing protein</fullName>
    </recommendedName>
</protein>
<dbReference type="AlphaFoldDB" id="A0A813EX65"/>
<keyword evidence="5" id="KW-1185">Reference proteome</keyword>
<dbReference type="InterPro" id="IPR015915">
    <property type="entry name" value="Kelch-typ_b-propeller"/>
</dbReference>
<evidence type="ECO:0000259" key="3">
    <source>
        <dbReference type="Pfam" id="PF13205"/>
    </source>
</evidence>
<feature type="domain" description="SbsA Ig-like" evidence="3">
    <location>
        <begin position="453"/>
        <end position="547"/>
    </location>
</feature>
<sequence length="1110" mass="115556">VGISGSVVTVARMREAEGEVTVSIAAGSFADLVGNAFPGLSGSSSYRWTASKSSAQILEPATPQTPFPPSREGAVLQYLETLQSLLYYGGRSTGKCHSDGYVSADAGATWKHHVGGSGPAVAWPATAANAFGCAFLLGGQCDGNGTSTLWRTCSAGASWMPMPSPRSLVTGVAWPTSLVGHAMVIVGGWQLVVVDAVRGHVWAFEDRNMTSVVRTADHLPFARRWAPTLLASSDGQLFLLGGRACEGGGGSGGSLCDGSGQMGPPLTDIWKSPYDPLLGGGGWTWVTANWAAAVASTSAPDIAALTSEVPAAVALARDDTLHLVARQGGMVFVGQLPSSDSPAMDTTFAATPQLRQPGAGAVVPAPESVDLHFSEAIRLRNPRGVRLMDLITGAVVPFTPTVQRQVLRVERQQAAHLLAGRQYRLELADGSIEDMAGNQLRSFAASNFTVEQDTSGPSLLAVYPADEAVVAPQTVIMLTFDEDVVNGDGFLELKGSGEPLLLRAREASVVGSQAHFELPKGLAAGQRYTVTVPEDLFLDRSRNRLRVPSIGPSSSFTVLASGTSDATPPVLMMSSPEDGSTGVSGGLRLLKLWFSEDIFIARAEDGNTDAILERPVTAGLSIKLPLVSSSVASTHGSVLELSLPSDAMGTAGTYRLRVPAGALVDGAGNGLAANLFMTFNADAPDVDPPSLLSMLPDFEPSPVYQQPPSTTLVLTFSEPVHAIGRGQVRLVPLGLGRAVSLEVATSPHITLAGNQMIVAPPVDLTPGEAYSIELDQGLVQDGRGNLFGGSTAATLRISIAPMLQLRELSQRASLDLGGTGRGSKPTSGSPTLSSALSAAFDAANRLILIRSSSGTADGVSPAVVWRLDTKRGTHCASALEESPKCSQTSCSGSSPPTLGSFAAQRRVWRSPSNGGRSCMNEEGAPVDRVGEAVGSLSGSCPCPQCFVLPPGPVSQNASVDAGNFSAVSAAEGVWPLTCTQGFAPTGPFVCQTDEIFGGAWRQPYPVCKPQPCTEPPRMVPYQDLSTAGTESECGNVSHRSPLAHGATCTMRCQAGYMPHGTGLGQGRFVCQGYGKYDVQACIPQVCQELPDAQPNAIIHCPSDRLGSECQ</sequence>
<feature type="domain" description="SbsA Ig-like" evidence="3">
    <location>
        <begin position="565"/>
        <end position="679"/>
    </location>
</feature>
<name>A0A813EX65_POLGL</name>
<feature type="region of interest" description="Disordered" evidence="2">
    <location>
        <begin position="814"/>
        <end position="833"/>
    </location>
</feature>
<evidence type="ECO:0000313" key="5">
    <source>
        <dbReference type="Proteomes" id="UP000654075"/>
    </source>
</evidence>
<evidence type="ECO:0000313" key="4">
    <source>
        <dbReference type="EMBL" id="CAE8604940.1"/>
    </source>
</evidence>
<organism evidence="4 5">
    <name type="scientific">Polarella glacialis</name>
    <name type="common">Dinoflagellate</name>
    <dbReference type="NCBI Taxonomy" id="89957"/>
    <lineage>
        <taxon>Eukaryota</taxon>
        <taxon>Sar</taxon>
        <taxon>Alveolata</taxon>
        <taxon>Dinophyceae</taxon>
        <taxon>Suessiales</taxon>
        <taxon>Suessiaceae</taxon>
        <taxon>Polarella</taxon>
    </lineage>
</organism>
<dbReference type="Gene3D" id="2.120.10.80">
    <property type="entry name" value="Kelch-type beta propeller"/>
    <property type="match status" value="1"/>
</dbReference>
<comment type="caution">
    <text evidence="4">The sequence shown here is derived from an EMBL/GenBank/DDBJ whole genome shotgun (WGS) entry which is preliminary data.</text>
</comment>
<accession>A0A813EX65</accession>
<feature type="non-terminal residue" evidence="4">
    <location>
        <position position="1"/>
    </location>
</feature>
<dbReference type="InterPro" id="IPR032812">
    <property type="entry name" value="SbsA_Ig"/>
</dbReference>
<keyword evidence="1" id="KW-0732">Signal</keyword>
<feature type="non-terminal residue" evidence="4">
    <location>
        <position position="1110"/>
    </location>
</feature>
<dbReference type="Proteomes" id="UP000654075">
    <property type="component" value="Unassembled WGS sequence"/>
</dbReference>
<dbReference type="EMBL" id="CAJNNV010017134">
    <property type="protein sequence ID" value="CAE8604940.1"/>
    <property type="molecule type" value="Genomic_DNA"/>
</dbReference>